<dbReference type="EMBL" id="JAEHOE010000001">
    <property type="protein sequence ID" value="KAG2502064.1"/>
    <property type="molecule type" value="Genomic_DNA"/>
</dbReference>
<gene>
    <name evidence="2" type="ORF">HYH03_000558</name>
</gene>
<name>A0A835YHT2_9CHLO</name>
<accession>A0A835YHT2</accession>
<proteinExistence type="predicted"/>
<keyword evidence="1" id="KW-1133">Transmembrane helix</keyword>
<comment type="caution">
    <text evidence="2">The sequence shown here is derived from an EMBL/GenBank/DDBJ whole genome shotgun (WGS) entry which is preliminary data.</text>
</comment>
<dbReference type="AlphaFoldDB" id="A0A835YHT2"/>
<feature type="transmembrane region" description="Helical" evidence="1">
    <location>
        <begin position="247"/>
        <end position="266"/>
    </location>
</feature>
<organism evidence="2 3">
    <name type="scientific">Edaphochlamys debaryana</name>
    <dbReference type="NCBI Taxonomy" id="47281"/>
    <lineage>
        <taxon>Eukaryota</taxon>
        <taxon>Viridiplantae</taxon>
        <taxon>Chlorophyta</taxon>
        <taxon>core chlorophytes</taxon>
        <taxon>Chlorophyceae</taxon>
        <taxon>CS clade</taxon>
        <taxon>Chlamydomonadales</taxon>
        <taxon>Chlamydomonadales incertae sedis</taxon>
        <taxon>Edaphochlamys</taxon>
    </lineage>
</organism>
<feature type="transmembrane region" description="Helical" evidence="1">
    <location>
        <begin position="104"/>
        <end position="126"/>
    </location>
</feature>
<dbReference type="Proteomes" id="UP000612055">
    <property type="component" value="Unassembled WGS sequence"/>
</dbReference>
<keyword evidence="3" id="KW-1185">Reference proteome</keyword>
<keyword evidence="1" id="KW-0472">Membrane</keyword>
<keyword evidence="1" id="KW-0812">Transmembrane</keyword>
<feature type="transmembrane region" description="Helical" evidence="1">
    <location>
        <begin position="138"/>
        <end position="159"/>
    </location>
</feature>
<protein>
    <submittedName>
        <fullName evidence="2">Uncharacterized protein</fullName>
    </submittedName>
</protein>
<evidence type="ECO:0000313" key="3">
    <source>
        <dbReference type="Proteomes" id="UP000612055"/>
    </source>
</evidence>
<feature type="transmembrane region" description="Helical" evidence="1">
    <location>
        <begin position="377"/>
        <end position="394"/>
    </location>
</feature>
<evidence type="ECO:0000256" key="1">
    <source>
        <dbReference type="SAM" id="Phobius"/>
    </source>
</evidence>
<sequence>MSALRSALLPQRLPCRSFSRSRNAVAVAPGRHRLRTAALDPAASAGPQQAHPDAAATAPDHQLSPVAYTAACGRLQELLEQVSWESEDDMVRDELANQTPEMKLYLFCNIGSILAIGAFITCWITGENPLGGFGLHGSSLHAAMLGAMYGTPLVALSLLGRLRAAKQAVPVLEDLHECQRELIRPIVADLSLPQLLVLTSVTTIPCVMLLLPALHGTLVVGWQLLATDVLAPAGLHLPQLPVPVRKGLTIFMPAVASGWLAAWFAMRQIDVTDRQLLAIREALLSADRHFLHTAAEKAADRPELLNRTRPSPASEALAATSFASTGLAAASYGPGLEDEAEEAEASAPLRLLGAEMAQAFRQVSILWILSRRKAAELAYSSMGVSVVALVCIWFKAHDLAAPTVAAMAATLTELYMIQQDAPRKPTGGST</sequence>
<dbReference type="OrthoDB" id="540721at2759"/>
<reference evidence="2" key="1">
    <citation type="journal article" date="2020" name="bioRxiv">
        <title>Comparative genomics of Chlamydomonas.</title>
        <authorList>
            <person name="Craig R.J."/>
            <person name="Hasan A.R."/>
            <person name="Ness R.W."/>
            <person name="Keightley P.D."/>
        </authorList>
    </citation>
    <scope>NUCLEOTIDE SEQUENCE</scope>
    <source>
        <strain evidence="2">CCAP 11/70</strain>
    </source>
</reference>
<evidence type="ECO:0000313" key="2">
    <source>
        <dbReference type="EMBL" id="KAG2502064.1"/>
    </source>
</evidence>